<accession>A0AA40I0Z3</accession>
<feature type="domain" description="DDE-1" evidence="1">
    <location>
        <begin position="83"/>
        <end position="149"/>
    </location>
</feature>
<dbReference type="InterPro" id="IPR004875">
    <property type="entry name" value="DDE_SF_endonuclease_dom"/>
</dbReference>
<evidence type="ECO:0000313" key="3">
    <source>
        <dbReference type="Proteomes" id="UP001177744"/>
    </source>
</evidence>
<comment type="caution">
    <text evidence="2">The sequence shown here is derived from an EMBL/GenBank/DDBJ whole genome shotgun (WGS) entry which is preliminary data.</text>
</comment>
<dbReference type="GO" id="GO:0003676">
    <property type="term" value="F:nucleic acid binding"/>
    <property type="evidence" value="ECO:0007669"/>
    <property type="project" value="InterPro"/>
</dbReference>
<name>A0AA40I0Z3_CNENI</name>
<protein>
    <recommendedName>
        <fullName evidence="1">DDE-1 domain-containing protein</fullName>
    </recommendedName>
</protein>
<dbReference type="EMBL" id="JAULJE010000007">
    <property type="protein sequence ID" value="KAK1341019.1"/>
    <property type="molecule type" value="Genomic_DNA"/>
</dbReference>
<dbReference type="AlphaFoldDB" id="A0AA40I0Z3"/>
<gene>
    <name evidence="2" type="ORF">QTO34_017419</name>
</gene>
<keyword evidence="3" id="KW-1185">Reference proteome</keyword>
<organism evidence="2 3">
    <name type="scientific">Cnephaeus nilssonii</name>
    <name type="common">Northern bat</name>
    <name type="synonym">Eptesicus nilssonii</name>
    <dbReference type="NCBI Taxonomy" id="3371016"/>
    <lineage>
        <taxon>Eukaryota</taxon>
        <taxon>Metazoa</taxon>
        <taxon>Chordata</taxon>
        <taxon>Craniata</taxon>
        <taxon>Vertebrata</taxon>
        <taxon>Euteleostomi</taxon>
        <taxon>Mammalia</taxon>
        <taxon>Eutheria</taxon>
        <taxon>Laurasiatheria</taxon>
        <taxon>Chiroptera</taxon>
        <taxon>Yangochiroptera</taxon>
        <taxon>Vespertilionidae</taxon>
        <taxon>Cnephaeus</taxon>
    </lineage>
</organism>
<dbReference type="Proteomes" id="UP001177744">
    <property type="component" value="Unassembled WGS sequence"/>
</dbReference>
<proteinExistence type="predicted"/>
<evidence type="ECO:0000259" key="1">
    <source>
        <dbReference type="Pfam" id="PF03184"/>
    </source>
</evidence>
<reference evidence="2" key="1">
    <citation type="submission" date="2023-06" db="EMBL/GenBank/DDBJ databases">
        <title>Reference genome for the Northern bat (Eptesicus nilssonii), a most northern bat species.</title>
        <authorList>
            <person name="Laine V.N."/>
            <person name="Pulliainen A.T."/>
            <person name="Lilley T.M."/>
        </authorList>
    </citation>
    <scope>NUCLEOTIDE SEQUENCE</scope>
    <source>
        <strain evidence="2">BLF_Eptnil</strain>
        <tissue evidence="2">Kidney</tissue>
    </source>
</reference>
<sequence>MEKVVVWIEDQASHSRLLSKALTFFNTMRLREVEAAGGKFADRSWFMRFKEIQGAAASADVETAASYPEDPAEIINKGIYTKQRIFNIYAKVYSACALSWNNQVWMTVYLFTTWLIKYFKPTIESYCTEKKIPFKILLFIDNAPGHPRALRRCTRRLMLYSWNHNIHSLIVSDSSDGSGQRKLKTFWKGLTILYAIKNIAIYGKSQNININRSSEEVDSSTRDDFEGFRTSVEEVTAGMVGKEREPEN</sequence>
<evidence type="ECO:0000313" key="2">
    <source>
        <dbReference type="EMBL" id="KAK1341019.1"/>
    </source>
</evidence>
<dbReference type="Pfam" id="PF03184">
    <property type="entry name" value="DDE_1"/>
    <property type="match status" value="1"/>
</dbReference>